<evidence type="ECO:0000256" key="5">
    <source>
        <dbReference type="SAM" id="MobiDB-lite"/>
    </source>
</evidence>
<dbReference type="InterPro" id="IPR012677">
    <property type="entry name" value="Nucleotide-bd_a/b_plait_sf"/>
</dbReference>
<evidence type="ECO:0000256" key="4">
    <source>
        <dbReference type="PROSITE-ProRule" id="PRU00176"/>
    </source>
</evidence>
<dbReference type="AlphaFoldDB" id="A0A803T2C4"/>
<reference evidence="7" key="2">
    <citation type="submission" date="2025-08" db="UniProtKB">
        <authorList>
            <consortium name="Ensembl"/>
        </authorList>
    </citation>
    <scope>IDENTIFICATION</scope>
</reference>
<keyword evidence="8" id="KW-1185">Reference proteome</keyword>
<feature type="domain" description="RRM" evidence="6">
    <location>
        <begin position="2"/>
        <end position="71"/>
    </location>
</feature>
<proteinExistence type="predicted"/>
<comment type="subcellular location">
    <subcellularLocation>
        <location evidence="1">Nucleus</location>
    </subcellularLocation>
</comment>
<dbReference type="Gene3D" id="3.30.70.330">
    <property type="match status" value="1"/>
</dbReference>
<dbReference type="InterPro" id="IPR000504">
    <property type="entry name" value="RRM_dom"/>
</dbReference>
<sequence length="102" mass="11438">MPHVYIGHLSNQAHKRNMEPFKGYGKIVEVDLKNGYGFLEFGDVCDADDAVHELNGKDLCGDHVIVEHTWGPRCDSSYSSGRSGYGYRRTRTSSSAACRQRQ</sequence>
<evidence type="ECO:0000313" key="8">
    <source>
        <dbReference type="Proteomes" id="UP000001646"/>
    </source>
</evidence>
<evidence type="ECO:0000256" key="2">
    <source>
        <dbReference type="ARBA" id="ARBA00022884"/>
    </source>
</evidence>
<dbReference type="Ensembl" id="ENSACAT00000051385.1">
    <property type="protein sequence ID" value="ENSACAP00000029364.1"/>
    <property type="gene ID" value="ENSACAG00000035167.1"/>
</dbReference>
<name>A0A803T2C4_ANOCA</name>
<reference evidence="7" key="3">
    <citation type="submission" date="2025-09" db="UniProtKB">
        <authorList>
            <consortium name="Ensembl"/>
        </authorList>
    </citation>
    <scope>IDENTIFICATION</scope>
</reference>
<protein>
    <recommendedName>
        <fullName evidence="6">RRM domain-containing protein</fullName>
    </recommendedName>
</protein>
<feature type="region of interest" description="Disordered" evidence="5">
    <location>
        <begin position="76"/>
        <end position="102"/>
    </location>
</feature>
<reference evidence="7" key="1">
    <citation type="submission" date="2009-12" db="EMBL/GenBank/DDBJ databases">
        <title>The Genome Sequence of Anolis carolinensis (Green Anole Lizard).</title>
        <authorList>
            <consortium name="The Genome Sequencing Platform"/>
            <person name="Di Palma F."/>
            <person name="Alfoldi J."/>
            <person name="Heiman D."/>
            <person name="Young S."/>
            <person name="Grabherr M."/>
            <person name="Johnson J."/>
            <person name="Lander E.S."/>
            <person name="Lindblad-Toh K."/>
        </authorList>
    </citation>
    <scope>NUCLEOTIDE SEQUENCE [LARGE SCALE GENOMIC DNA]</scope>
    <source>
        <strain evidence="7">JBL SC #1</strain>
    </source>
</reference>
<dbReference type="GeneTree" id="ENSGT00940000156213"/>
<dbReference type="SUPFAM" id="SSF54928">
    <property type="entry name" value="RNA-binding domain, RBD"/>
    <property type="match status" value="1"/>
</dbReference>
<dbReference type="PANTHER" id="PTHR48038:SF3">
    <property type="entry name" value="SPLICING FACTOR, ARGININE_SERINE-RICH 1-RELATED"/>
    <property type="match status" value="1"/>
</dbReference>
<dbReference type="SMART" id="SM00360">
    <property type="entry name" value="RRM"/>
    <property type="match status" value="1"/>
</dbReference>
<dbReference type="InterPro" id="IPR035979">
    <property type="entry name" value="RBD_domain_sf"/>
</dbReference>
<evidence type="ECO:0000313" key="7">
    <source>
        <dbReference type="Ensembl" id="ENSACAP00000029364.1"/>
    </source>
</evidence>
<evidence type="ECO:0000259" key="6">
    <source>
        <dbReference type="PROSITE" id="PS50102"/>
    </source>
</evidence>
<dbReference type="GO" id="GO:0003723">
    <property type="term" value="F:RNA binding"/>
    <property type="evidence" value="ECO:0007669"/>
    <property type="project" value="UniProtKB-UniRule"/>
</dbReference>
<keyword evidence="3" id="KW-0539">Nucleus</keyword>
<organism evidence="7 8">
    <name type="scientific">Anolis carolinensis</name>
    <name type="common">Green anole</name>
    <name type="synonym">American chameleon</name>
    <dbReference type="NCBI Taxonomy" id="28377"/>
    <lineage>
        <taxon>Eukaryota</taxon>
        <taxon>Metazoa</taxon>
        <taxon>Chordata</taxon>
        <taxon>Craniata</taxon>
        <taxon>Vertebrata</taxon>
        <taxon>Euteleostomi</taxon>
        <taxon>Lepidosauria</taxon>
        <taxon>Squamata</taxon>
        <taxon>Bifurcata</taxon>
        <taxon>Unidentata</taxon>
        <taxon>Episquamata</taxon>
        <taxon>Toxicofera</taxon>
        <taxon>Iguania</taxon>
        <taxon>Dactyloidae</taxon>
        <taxon>Anolis</taxon>
    </lineage>
</organism>
<dbReference type="Pfam" id="PF00076">
    <property type="entry name" value="RRM_1"/>
    <property type="match status" value="1"/>
</dbReference>
<evidence type="ECO:0000256" key="3">
    <source>
        <dbReference type="ARBA" id="ARBA00023242"/>
    </source>
</evidence>
<dbReference type="PROSITE" id="PS50102">
    <property type="entry name" value="RRM"/>
    <property type="match status" value="1"/>
</dbReference>
<dbReference type="PANTHER" id="PTHR48038">
    <property type="entry name" value="RIBONUCLEOPROTEIN RB97D"/>
    <property type="match status" value="1"/>
</dbReference>
<accession>A0A803T2C4</accession>
<dbReference type="InParanoid" id="A0A803T2C4"/>
<feature type="compositionally biased region" description="Low complexity" evidence="5">
    <location>
        <begin position="76"/>
        <end position="95"/>
    </location>
</feature>
<evidence type="ECO:0000256" key="1">
    <source>
        <dbReference type="ARBA" id="ARBA00004123"/>
    </source>
</evidence>
<dbReference type="Proteomes" id="UP000001646">
    <property type="component" value="Unplaced"/>
</dbReference>
<keyword evidence="2 4" id="KW-0694">RNA-binding</keyword>
<dbReference type="GO" id="GO:0005634">
    <property type="term" value="C:nucleus"/>
    <property type="evidence" value="ECO:0007669"/>
    <property type="project" value="UniProtKB-SubCell"/>
</dbReference>
<dbReference type="CDD" id="cd12337">
    <property type="entry name" value="RRM1_SRSF4_like"/>
    <property type="match status" value="1"/>
</dbReference>